<feature type="domain" description="AB hydrolase-1" evidence="1">
    <location>
        <begin position="93"/>
        <end position="148"/>
    </location>
</feature>
<comment type="caution">
    <text evidence="2">The sequence shown here is derived from an EMBL/GenBank/DDBJ whole genome shotgun (WGS) entry which is preliminary data.</text>
</comment>
<accession>A0A437JD11</accession>
<evidence type="ECO:0000259" key="1">
    <source>
        <dbReference type="Pfam" id="PF00561"/>
    </source>
</evidence>
<name>A0A437JD11_9SPHN</name>
<dbReference type="AlphaFoldDB" id="A0A437JD11"/>
<dbReference type="RefSeq" id="WP_127689180.1">
    <property type="nucleotide sequence ID" value="NZ_RZUL01000001.1"/>
</dbReference>
<gene>
    <name evidence="2" type="ORF">ENE74_03260</name>
</gene>
<dbReference type="EMBL" id="RZUL01000001">
    <property type="protein sequence ID" value="RVT43640.1"/>
    <property type="molecule type" value="Genomic_DNA"/>
</dbReference>
<dbReference type="Gene3D" id="3.40.50.1820">
    <property type="entry name" value="alpha/beta hydrolase"/>
    <property type="match status" value="1"/>
</dbReference>
<reference evidence="2 3" key="1">
    <citation type="submission" date="2019-01" db="EMBL/GenBank/DDBJ databases">
        <authorList>
            <person name="Chen W.-M."/>
        </authorList>
    </citation>
    <scope>NUCLEOTIDE SEQUENCE [LARGE SCALE GENOMIC DNA]</scope>
    <source>
        <strain evidence="2 3">TLA-22</strain>
    </source>
</reference>
<dbReference type="PANTHER" id="PTHR37946">
    <property type="entry name" value="SLL1969 PROTEIN"/>
    <property type="match status" value="1"/>
</dbReference>
<dbReference type="InterPro" id="IPR000073">
    <property type="entry name" value="AB_hydrolase_1"/>
</dbReference>
<dbReference type="PANTHER" id="PTHR37946:SF1">
    <property type="entry name" value="SLL1969 PROTEIN"/>
    <property type="match status" value="1"/>
</dbReference>
<evidence type="ECO:0000313" key="3">
    <source>
        <dbReference type="Proteomes" id="UP000282977"/>
    </source>
</evidence>
<keyword evidence="2" id="KW-0378">Hydrolase</keyword>
<protein>
    <submittedName>
        <fullName evidence="2">Alpha/beta fold hydrolase</fullName>
    </submittedName>
</protein>
<sequence length="236" mass="25505">MSRAIALPDSRAIGVAAPSRALLAGEVRAFLHMRWVAAFGRPVPLAVQGEGRPVLVLPGFLASDNTTARLRRSLRNAGFAVHGWGLGRNLGVSADMLDAIDRRVAAIGDTRPVTLIGWSLGGLIAREYAKRAPDRVNRVITMGSPFSGDPRANNAWRMYERIAGHPVDRPPVECRLNEKPAVPTIACWSARDGVVAPACARGQDGERDMALEFDCTHMAFIADPKAIRTIARLIVD</sequence>
<organism evidence="2 3">
    <name type="scientific">Sphingobium algorifonticola</name>
    <dbReference type="NCBI Taxonomy" id="2008318"/>
    <lineage>
        <taxon>Bacteria</taxon>
        <taxon>Pseudomonadati</taxon>
        <taxon>Pseudomonadota</taxon>
        <taxon>Alphaproteobacteria</taxon>
        <taxon>Sphingomonadales</taxon>
        <taxon>Sphingomonadaceae</taxon>
        <taxon>Sphingobium</taxon>
    </lineage>
</organism>
<dbReference type="InterPro" id="IPR029058">
    <property type="entry name" value="AB_hydrolase_fold"/>
</dbReference>
<dbReference type="Proteomes" id="UP000282977">
    <property type="component" value="Unassembled WGS sequence"/>
</dbReference>
<dbReference type="GO" id="GO:0016787">
    <property type="term" value="F:hydrolase activity"/>
    <property type="evidence" value="ECO:0007669"/>
    <property type="project" value="UniProtKB-KW"/>
</dbReference>
<evidence type="ECO:0000313" key="2">
    <source>
        <dbReference type="EMBL" id="RVT43640.1"/>
    </source>
</evidence>
<dbReference type="SUPFAM" id="SSF53474">
    <property type="entry name" value="alpha/beta-Hydrolases"/>
    <property type="match status" value="1"/>
</dbReference>
<dbReference type="OrthoDB" id="7389193at2"/>
<dbReference type="Pfam" id="PF00561">
    <property type="entry name" value="Abhydrolase_1"/>
    <property type="match status" value="1"/>
</dbReference>
<keyword evidence="3" id="KW-1185">Reference proteome</keyword>
<proteinExistence type="predicted"/>